<dbReference type="Gene3D" id="1.10.10.10">
    <property type="entry name" value="Winged helix-like DNA-binding domain superfamily/Winged helix DNA-binding domain"/>
    <property type="match status" value="1"/>
</dbReference>
<protein>
    <submittedName>
        <fullName evidence="1">Helix-turn-helix domain-containing protein</fullName>
    </submittedName>
</protein>
<keyword evidence="2" id="KW-1185">Reference proteome</keyword>
<dbReference type="SUPFAM" id="SSF46785">
    <property type="entry name" value="Winged helix' DNA-binding domain"/>
    <property type="match status" value="1"/>
</dbReference>
<dbReference type="InterPro" id="IPR036388">
    <property type="entry name" value="WH-like_DNA-bd_sf"/>
</dbReference>
<evidence type="ECO:0000313" key="1">
    <source>
        <dbReference type="EMBL" id="SES44206.1"/>
    </source>
</evidence>
<dbReference type="EMBL" id="FOGI01000014">
    <property type="protein sequence ID" value="SES44206.1"/>
    <property type="molecule type" value="Genomic_DNA"/>
</dbReference>
<dbReference type="AlphaFoldDB" id="A0A1H9XDD3"/>
<dbReference type="PANTHER" id="PTHR43132">
    <property type="entry name" value="ARSENICAL RESISTANCE OPERON REPRESSOR ARSR-RELATED"/>
    <property type="match status" value="1"/>
</dbReference>
<dbReference type="Pfam" id="PF12840">
    <property type="entry name" value="HTH_20"/>
    <property type="match status" value="1"/>
</dbReference>
<dbReference type="Proteomes" id="UP000199051">
    <property type="component" value="Unassembled WGS sequence"/>
</dbReference>
<evidence type="ECO:0000313" key="2">
    <source>
        <dbReference type="Proteomes" id="UP000199051"/>
    </source>
</evidence>
<organism evidence="1 2">
    <name type="scientific">Actinokineospora terrae</name>
    <dbReference type="NCBI Taxonomy" id="155974"/>
    <lineage>
        <taxon>Bacteria</taxon>
        <taxon>Bacillati</taxon>
        <taxon>Actinomycetota</taxon>
        <taxon>Actinomycetes</taxon>
        <taxon>Pseudonocardiales</taxon>
        <taxon>Pseudonocardiaceae</taxon>
        <taxon>Actinokineospora</taxon>
    </lineage>
</organism>
<gene>
    <name evidence="1" type="ORF">SAMN04487818_114114</name>
</gene>
<dbReference type="STRING" id="155974.SAMN04487818_114114"/>
<dbReference type="InterPro" id="IPR011991">
    <property type="entry name" value="ArsR-like_HTH"/>
</dbReference>
<name>A0A1H9XDD3_9PSEU</name>
<accession>A0A1H9XDD3</accession>
<dbReference type="PANTHER" id="PTHR43132:SF8">
    <property type="entry name" value="HTH-TYPE TRANSCRIPTIONAL REGULATOR KMTR"/>
    <property type="match status" value="1"/>
</dbReference>
<dbReference type="InterPro" id="IPR036390">
    <property type="entry name" value="WH_DNA-bd_sf"/>
</dbReference>
<dbReference type="InterPro" id="IPR051011">
    <property type="entry name" value="Metal_resp_trans_reg"/>
</dbReference>
<dbReference type="CDD" id="cd00090">
    <property type="entry name" value="HTH_ARSR"/>
    <property type="match status" value="1"/>
</dbReference>
<dbReference type="RefSeq" id="WP_092785419.1">
    <property type="nucleotide sequence ID" value="NZ_FOGI01000014.1"/>
</dbReference>
<reference evidence="2" key="1">
    <citation type="submission" date="2016-10" db="EMBL/GenBank/DDBJ databases">
        <authorList>
            <person name="Varghese N."/>
            <person name="Submissions S."/>
        </authorList>
    </citation>
    <scope>NUCLEOTIDE SEQUENCE [LARGE SCALE GENOMIC DNA]</scope>
    <source>
        <strain evidence="2">DSM 44260</strain>
    </source>
</reference>
<sequence length="309" mass="33230">MITAHLDATVLNKVRLATSPAAEAMAWLFLKVNQLHHPVFGKPGAAARFAMRDPDVRLVASTLPSNAEYKPDLLTPIPPLVPPDQVWPAQLEAMAATTAEDAASQVALLTAPSKEVIAAAEAGTLASRFANGMSRFWTVAMADSWPGLKERLDADITARARVMATGGIGALLTSLHGDITWDGSTLRIVTPWHQDGRPGDLTVTPVALTWPRFYIQLGDSENSVLYYPPQGLGVPGTDPAAMARLLGQTRAALLRDLETPRTTTDLAKRHGLAPATVSYHLSVLHSSGLISKARAKREVRYQRNDQVIG</sequence>
<proteinExistence type="predicted"/>